<dbReference type="PANTHER" id="PTHR22976">
    <property type="entry name" value="BIOTIN SYNTHASE"/>
    <property type="match status" value="1"/>
</dbReference>
<feature type="binding site" evidence="13 14">
    <location>
        <position position="24"/>
    </location>
    <ligand>
        <name>[4Fe-4S] cluster</name>
        <dbReference type="ChEBI" id="CHEBI:49883"/>
        <note>4Fe-4S-S-AdoMet</note>
    </ligand>
</feature>
<dbReference type="GO" id="GO:0005506">
    <property type="term" value="F:iron ion binding"/>
    <property type="evidence" value="ECO:0007669"/>
    <property type="project" value="UniProtKB-UniRule"/>
</dbReference>
<keyword evidence="8 13" id="KW-0479">Metal-binding</keyword>
<dbReference type="InterPro" id="IPR013785">
    <property type="entry name" value="Aldolase_TIM"/>
</dbReference>
<evidence type="ECO:0000256" key="11">
    <source>
        <dbReference type="ARBA" id="ARBA00023014"/>
    </source>
</evidence>
<dbReference type="GO" id="GO:0004076">
    <property type="term" value="F:biotin synthase activity"/>
    <property type="evidence" value="ECO:0007669"/>
    <property type="project" value="UniProtKB-UniRule"/>
</dbReference>
<feature type="binding site" evidence="13 14">
    <location>
        <position position="64"/>
    </location>
    <ligand>
        <name>[2Fe-2S] cluster</name>
        <dbReference type="ChEBI" id="CHEBI:190135"/>
    </ligand>
</feature>
<proteinExistence type="inferred from homology"/>
<dbReference type="InterPro" id="IPR006638">
    <property type="entry name" value="Elp3/MiaA/NifB-like_rSAM"/>
</dbReference>
<keyword evidence="6 13" id="KW-0949">S-adenosyl-L-methionine</keyword>
<keyword evidence="10 13" id="KW-0408">Iron</keyword>
<dbReference type="NCBIfam" id="NF006308">
    <property type="entry name" value="PRK08508.1"/>
    <property type="match status" value="1"/>
</dbReference>
<evidence type="ECO:0000256" key="5">
    <source>
        <dbReference type="ARBA" id="ARBA00022679"/>
    </source>
</evidence>
<comment type="similarity">
    <text evidence="2 13">Belongs to the radical SAM superfamily. Biotin synthase family.</text>
</comment>
<keyword evidence="7 13" id="KW-0001">2Fe-2S</keyword>
<dbReference type="EC" id="2.8.1.6" evidence="3 13"/>
<keyword evidence="11 13" id="KW-0411">Iron-sulfur</keyword>
<comment type="subunit">
    <text evidence="13">Homodimer.</text>
</comment>
<evidence type="ECO:0000256" key="12">
    <source>
        <dbReference type="ARBA" id="ARBA00051157"/>
    </source>
</evidence>
<keyword evidence="5 13" id="KW-0808">Transferase</keyword>
<comment type="cofactor">
    <cofactor evidence="13">
        <name>[2Fe-2S] cluster</name>
        <dbReference type="ChEBI" id="CHEBI:190135"/>
    </cofactor>
    <text evidence="13">Binds 1 [2Fe-2S] cluster. The cluster is coordinated with 3 cysteines and 1 arginine.</text>
</comment>
<evidence type="ECO:0000259" key="16">
    <source>
        <dbReference type="PROSITE" id="PS51918"/>
    </source>
</evidence>
<name>A0AAX0H955_CAMFE</name>
<dbReference type="PANTHER" id="PTHR22976:SF2">
    <property type="entry name" value="BIOTIN SYNTHASE, MITOCHONDRIAL"/>
    <property type="match status" value="1"/>
</dbReference>
<dbReference type="PIRSF" id="PIRSF001619">
    <property type="entry name" value="Biotin_synth"/>
    <property type="match status" value="1"/>
</dbReference>
<evidence type="ECO:0000256" key="15">
    <source>
        <dbReference type="SAM" id="SignalP"/>
    </source>
</evidence>
<evidence type="ECO:0000256" key="14">
    <source>
        <dbReference type="PIRSR" id="PIRSR001619-1"/>
    </source>
</evidence>
<dbReference type="InterPro" id="IPR007197">
    <property type="entry name" value="rSAM"/>
</dbReference>
<feature type="domain" description="Radical SAM core" evidence="16">
    <location>
        <begin position="5"/>
        <end position="224"/>
    </location>
</feature>
<dbReference type="GO" id="GO:0009102">
    <property type="term" value="P:biotin biosynthetic process"/>
    <property type="evidence" value="ECO:0007669"/>
    <property type="project" value="UniProtKB-UniRule"/>
</dbReference>
<dbReference type="SMART" id="SM00729">
    <property type="entry name" value="Elp3"/>
    <property type="match status" value="1"/>
</dbReference>
<keyword evidence="15" id="KW-0732">Signal</keyword>
<feature type="binding site" evidence="13 14">
    <location>
        <position position="27"/>
    </location>
    <ligand>
        <name>[4Fe-4S] cluster</name>
        <dbReference type="ChEBI" id="CHEBI:49883"/>
        <note>4Fe-4S-S-AdoMet</note>
    </ligand>
</feature>
<dbReference type="CDD" id="cd01335">
    <property type="entry name" value="Radical_SAM"/>
    <property type="match status" value="1"/>
</dbReference>
<reference evidence="17 18" key="1">
    <citation type="journal article" date="2016" name="Genome Biol. Evol.">
        <title>Comparative Genomics of Campylobacter fetus from Reptiles and Mammals Reveals Divergent Evolution in Host-Associated Lineages.</title>
        <authorList>
            <person name="Gilbert M.J."/>
            <person name="Miller W.G."/>
            <person name="Yee E."/>
            <person name="Zomer A.L."/>
            <person name="van der Graaf-van Bloois L."/>
            <person name="Fitzgerald C."/>
            <person name="Forbes K.J."/>
            <person name="Meric G."/>
            <person name="Sheppard S.K."/>
            <person name="Wagenaar J.A."/>
            <person name="Duim B."/>
        </authorList>
    </citation>
    <scope>NUCLEOTIDE SEQUENCE [LARGE SCALE GENOMIC DNA]</scope>
    <source>
        <strain evidence="17 18">12S02225-3</strain>
    </source>
</reference>
<dbReference type="Proteomes" id="UP000093100">
    <property type="component" value="Unassembled WGS sequence"/>
</dbReference>
<organism evidence="17 18">
    <name type="scientific">Campylobacter fetus subsp. testudinum</name>
    <dbReference type="NCBI Taxonomy" id="1507806"/>
    <lineage>
        <taxon>Bacteria</taxon>
        <taxon>Pseudomonadati</taxon>
        <taxon>Campylobacterota</taxon>
        <taxon>Epsilonproteobacteria</taxon>
        <taxon>Campylobacterales</taxon>
        <taxon>Campylobacteraceae</taxon>
        <taxon>Campylobacter</taxon>
    </lineage>
</organism>
<dbReference type="PROSITE" id="PS51918">
    <property type="entry name" value="RADICAL_SAM"/>
    <property type="match status" value="1"/>
</dbReference>
<evidence type="ECO:0000256" key="2">
    <source>
        <dbReference type="ARBA" id="ARBA00010765"/>
    </source>
</evidence>
<evidence type="ECO:0000256" key="9">
    <source>
        <dbReference type="ARBA" id="ARBA00022756"/>
    </source>
</evidence>
<comment type="caution">
    <text evidence="13">Lacks conserved residue(s) required for the propagation of feature annotation.</text>
</comment>
<protein>
    <recommendedName>
        <fullName evidence="3 13">Biotin synthase</fullName>
        <ecNumber evidence="3 13">2.8.1.6</ecNumber>
    </recommendedName>
</protein>
<evidence type="ECO:0000256" key="1">
    <source>
        <dbReference type="ARBA" id="ARBA00004942"/>
    </source>
</evidence>
<dbReference type="Pfam" id="PF04055">
    <property type="entry name" value="Radical_SAM"/>
    <property type="match status" value="1"/>
</dbReference>
<dbReference type="SMART" id="SM00876">
    <property type="entry name" value="BATS"/>
    <property type="match status" value="1"/>
</dbReference>
<feature type="chain" id="PRO_5043432413" description="Biotin synthase" evidence="15">
    <location>
        <begin position="22"/>
        <end position="282"/>
    </location>
</feature>
<comment type="caution">
    <text evidence="17">The sequence shown here is derived from an EMBL/GenBank/DDBJ whole genome shotgun (WGS) entry which is preliminary data.</text>
</comment>
<comment type="pathway">
    <text evidence="1 13">Cofactor biosynthesis; biotin biosynthesis; biotin from 7,8-diaminononanoate: step 2/2.</text>
</comment>
<comment type="cofactor">
    <cofactor evidence="14">
        <name>[2Fe-2S] cluster</name>
        <dbReference type="ChEBI" id="CHEBI:190135"/>
    </cofactor>
    <text evidence="14">Binds 1 [2Fe-2S] cluster. The cluster is coordinated with 3 cysteines and 1 arginine.</text>
</comment>
<comment type="catalytic activity">
    <reaction evidence="12 13">
        <text>(4R,5S)-dethiobiotin + (sulfur carrier)-SH + 2 reduced [2Fe-2S]-[ferredoxin] + 2 S-adenosyl-L-methionine = (sulfur carrier)-H + biotin + 2 5'-deoxyadenosine + 2 L-methionine + 2 oxidized [2Fe-2S]-[ferredoxin]</text>
        <dbReference type="Rhea" id="RHEA:22060"/>
        <dbReference type="Rhea" id="RHEA-COMP:10000"/>
        <dbReference type="Rhea" id="RHEA-COMP:10001"/>
        <dbReference type="Rhea" id="RHEA-COMP:14737"/>
        <dbReference type="Rhea" id="RHEA-COMP:14739"/>
        <dbReference type="ChEBI" id="CHEBI:17319"/>
        <dbReference type="ChEBI" id="CHEBI:29917"/>
        <dbReference type="ChEBI" id="CHEBI:33737"/>
        <dbReference type="ChEBI" id="CHEBI:33738"/>
        <dbReference type="ChEBI" id="CHEBI:57586"/>
        <dbReference type="ChEBI" id="CHEBI:57844"/>
        <dbReference type="ChEBI" id="CHEBI:59789"/>
        <dbReference type="ChEBI" id="CHEBI:64428"/>
        <dbReference type="ChEBI" id="CHEBI:149473"/>
        <dbReference type="EC" id="2.8.1.6"/>
    </reaction>
</comment>
<evidence type="ECO:0000256" key="13">
    <source>
        <dbReference type="HAMAP-Rule" id="MF_01694"/>
    </source>
</evidence>
<sequence length="282" mass="31187">MTMSKMVMLCAICNVSSGNCAEDCAYCTQSAHIKADIPKFKQKNLEQILNEAKIASKNHALGFCLVTSGLGLDDKKLEFICEAATMLRKETPNLMLIACNGSASYESLKELKKVGIFSYNHNLETSREFFPQICTTHSWDDRFNTNLNAKKAGLELCCGGIYGLGESLDDRLSFRASLKELNPFSSPINFFIPNSALKIKQPLLSTDEALEIIRDTAKTLPQCRIMVAGGREVVLGDRQYEILENGASAIVIGDYLTTSGEVASRDIEELRKRGFEFASQCH</sequence>
<feature type="signal peptide" evidence="15">
    <location>
        <begin position="1"/>
        <end position="21"/>
    </location>
</feature>
<dbReference type="SUPFAM" id="SSF102114">
    <property type="entry name" value="Radical SAM enzymes"/>
    <property type="match status" value="1"/>
</dbReference>
<dbReference type="NCBIfam" id="TIGR00433">
    <property type="entry name" value="bioB"/>
    <property type="match status" value="1"/>
</dbReference>
<evidence type="ECO:0000313" key="17">
    <source>
        <dbReference type="EMBL" id="OCR90069.1"/>
    </source>
</evidence>
<evidence type="ECO:0000313" key="18">
    <source>
        <dbReference type="Proteomes" id="UP000093100"/>
    </source>
</evidence>
<dbReference type="AlphaFoldDB" id="A0AAX0H955"/>
<feature type="binding site" evidence="13 14">
    <location>
        <position position="157"/>
    </location>
    <ligand>
        <name>[2Fe-2S] cluster</name>
        <dbReference type="ChEBI" id="CHEBI:190135"/>
    </ligand>
</feature>
<accession>A0AAX0H955</accession>
<dbReference type="InterPro" id="IPR058240">
    <property type="entry name" value="rSAM_sf"/>
</dbReference>
<dbReference type="InterPro" id="IPR024177">
    <property type="entry name" value="Biotin_synthase"/>
</dbReference>
<evidence type="ECO:0000256" key="8">
    <source>
        <dbReference type="ARBA" id="ARBA00022723"/>
    </source>
</evidence>
<evidence type="ECO:0000256" key="7">
    <source>
        <dbReference type="ARBA" id="ARBA00022714"/>
    </source>
</evidence>
<dbReference type="GO" id="GO:0051539">
    <property type="term" value="F:4 iron, 4 sulfur cluster binding"/>
    <property type="evidence" value="ECO:0007669"/>
    <property type="project" value="UniProtKB-KW"/>
</dbReference>
<dbReference type="HAMAP" id="MF_01694">
    <property type="entry name" value="BioB"/>
    <property type="match status" value="1"/>
</dbReference>
<dbReference type="SFLD" id="SFLDG01060">
    <property type="entry name" value="BATS_domain_containing"/>
    <property type="match status" value="1"/>
</dbReference>
<evidence type="ECO:0000256" key="3">
    <source>
        <dbReference type="ARBA" id="ARBA00012236"/>
    </source>
</evidence>
<dbReference type="InterPro" id="IPR010722">
    <property type="entry name" value="BATS_dom"/>
</dbReference>
<dbReference type="SFLD" id="SFLDS00029">
    <property type="entry name" value="Radical_SAM"/>
    <property type="match status" value="1"/>
</dbReference>
<feature type="binding site" evidence="13 14">
    <location>
        <position position="20"/>
    </location>
    <ligand>
        <name>[4Fe-4S] cluster</name>
        <dbReference type="ChEBI" id="CHEBI:49883"/>
        <note>4Fe-4S-S-AdoMet</note>
    </ligand>
</feature>
<evidence type="ECO:0000256" key="4">
    <source>
        <dbReference type="ARBA" id="ARBA00022485"/>
    </source>
</evidence>
<dbReference type="GO" id="GO:0051537">
    <property type="term" value="F:2 iron, 2 sulfur cluster binding"/>
    <property type="evidence" value="ECO:0007669"/>
    <property type="project" value="UniProtKB-KW"/>
</dbReference>
<dbReference type="Gene3D" id="3.20.20.70">
    <property type="entry name" value="Aldolase class I"/>
    <property type="match status" value="1"/>
</dbReference>
<keyword evidence="4 13" id="KW-0004">4Fe-4S</keyword>
<keyword evidence="9 13" id="KW-0093">Biotin biosynthesis</keyword>
<gene>
    <name evidence="13" type="primary">bioB</name>
    <name evidence="17" type="ORF">CFT12S02225_08535</name>
</gene>
<dbReference type="InterPro" id="IPR002684">
    <property type="entry name" value="Biotin_synth/BioAB"/>
</dbReference>
<evidence type="ECO:0000256" key="10">
    <source>
        <dbReference type="ARBA" id="ARBA00023004"/>
    </source>
</evidence>
<dbReference type="SFLD" id="SFLDG01278">
    <property type="entry name" value="biotin_synthase_like"/>
    <property type="match status" value="1"/>
</dbReference>
<dbReference type="Pfam" id="PF06968">
    <property type="entry name" value="BATS"/>
    <property type="match status" value="1"/>
</dbReference>
<comment type="function">
    <text evidence="13">Catalyzes the conversion of dethiobiotin (DTB) to biotin by the insertion of a sulfur atom into dethiobiotin via a radical-based mechanism.</text>
</comment>
<comment type="cofactor">
    <cofactor evidence="13 14">
        <name>[4Fe-4S] cluster</name>
        <dbReference type="ChEBI" id="CHEBI:49883"/>
    </cofactor>
    <text evidence="13 14">Binds 1 [4Fe-4S] cluster. The cluster is coordinated with 3 cysteines and an exchangeable S-adenosyl-L-methionine.</text>
</comment>
<evidence type="ECO:0000256" key="6">
    <source>
        <dbReference type="ARBA" id="ARBA00022691"/>
    </source>
</evidence>
<dbReference type="EMBL" id="LFLK01000011">
    <property type="protein sequence ID" value="OCR90069.1"/>
    <property type="molecule type" value="Genomic_DNA"/>
</dbReference>